<protein>
    <submittedName>
        <fullName evidence="1">Uncharacterized protein</fullName>
    </submittedName>
</protein>
<dbReference type="AlphaFoldDB" id="A0A826H1T6"/>
<keyword evidence="2" id="KW-1185">Reference proteome</keyword>
<comment type="caution">
    <text evidence="1">The sequence shown here is derived from an EMBL/GenBank/DDBJ whole genome shotgun (WGS) entry which is preliminary data.</text>
</comment>
<evidence type="ECO:0000313" key="1">
    <source>
        <dbReference type="EMBL" id="EEH00523.1"/>
    </source>
</evidence>
<reference evidence="1 2" key="1">
    <citation type="journal article" date="2011" name="J. Bacteriol.">
        <title>Whole genome sequence of an unusual Borrelia burgdorferi sensu lato isolate.</title>
        <authorList>
            <person name="Casjens S.R."/>
            <person name="Fraser-Liggett C.M."/>
            <person name="Mongodin E.F."/>
            <person name="Qiu W.G."/>
            <person name="Dunn J.J."/>
            <person name="Luft B.J."/>
            <person name="Schutzer S.E."/>
        </authorList>
    </citation>
    <scope>NUCLEOTIDE SEQUENCE [LARGE SCALE GENOMIC DNA]</scope>
    <source>
        <strain evidence="1 2">SV1</strain>
    </source>
</reference>
<organism evidence="1 2">
    <name type="scientific">Borreliella finlandensis</name>
    <dbReference type="NCBI Taxonomy" id="498741"/>
    <lineage>
        <taxon>Bacteria</taxon>
        <taxon>Pseudomonadati</taxon>
        <taxon>Spirochaetota</taxon>
        <taxon>Spirochaetia</taxon>
        <taxon>Spirochaetales</taxon>
        <taxon>Borreliaceae</taxon>
        <taxon>Borreliella</taxon>
    </lineage>
</organism>
<gene>
    <name evidence="1" type="ORF">BSV1_0460</name>
</gene>
<sequence>MLAIVRARESVITVAKVTLFNFFNSLESVSDIYIKEKVKHSQITMF</sequence>
<dbReference type="EMBL" id="ABJZ02000005">
    <property type="protein sequence ID" value="EEH00523.1"/>
    <property type="molecule type" value="Genomic_DNA"/>
</dbReference>
<name>A0A826H1T6_9SPIR</name>
<dbReference type="Proteomes" id="UP000006166">
    <property type="component" value="Unassembled WGS sequence"/>
</dbReference>
<evidence type="ECO:0000313" key="2">
    <source>
        <dbReference type="Proteomes" id="UP000006166"/>
    </source>
</evidence>
<accession>A0A826H1T6</accession>
<proteinExistence type="predicted"/>